<protein>
    <submittedName>
        <fullName evidence="3">Uncharacterized protein</fullName>
    </submittedName>
</protein>
<keyword evidence="2" id="KW-0472">Membrane</keyword>
<feature type="compositionally biased region" description="Polar residues" evidence="1">
    <location>
        <begin position="1"/>
        <end position="10"/>
    </location>
</feature>
<accession>A0A3G4ZXU3</accession>
<feature type="region of interest" description="Disordered" evidence="1">
    <location>
        <begin position="1"/>
        <end position="26"/>
    </location>
</feature>
<name>A0A3G4ZXU3_9VIRU</name>
<organism evidence="3">
    <name type="scientific">Faunusvirus sp</name>
    <dbReference type="NCBI Taxonomy" id="2487766"/>
    <lineage>
        <taxon>Viruses</taxon>
        <taxon>Varidnaviria</taxon>
        <taxon>Bamfordvirae</taxon>
        <taxon>Nucleocytoviricota</taxon>
        <taxon>Megaviricetes</taxon>
        <taxon>Imitervirales</taxon>
        <taxon>Mimiviridae</taxon>
    </lineage>
</organism>
<reference evidence="3" key="1">
    <citation type="submission" date="2018-10" db="EMBL/GenBank/DDBJ databases">
        <title>Hidden diversity of soil giant viruses.</title>
        <authorList>
            <person name="Schulz F."/>
            <person name="Alteio L."/>
            <person name="Goudeau D."/>
            <person name="Ryan E.M."/>
            <person name="Malmstrom R.R."/>
            <person name="Blanchard J."/>
            <person name="Woyke T."/>
        </authorList>
    </citation>
    <scope>NUCLEOTIDE SEQUENCE</scope>
    <source>
        <strain evidence="3">FNV1</strain>
    </source>
</reference>
<feature type="transmembrane region" description="Helical" evidence="2">
    <location>
        <begin position="45"/>
        <end position="64"/>
    </location>
</feature>
<sequence length="73" mass="8084">MSDQQSTEPQNADIENDDTKDVYANAKNTDESKCGDRLLKLKLKYFGGCLLAITIFMGISYKLGKYISQSGAK</sequence>
<evidence type="ECO:0000256" key="1">
    <source>
        <dbReference type="SAM" id="MobiDB-lite"/>
    </source>
</evidence>
<gene>
    <name evidence="3" type="ORF">Faunusvirus44_7</name>
</gene>
<dbReference type="EMBL" id="MK072175">
    <property type="protein sequence ID" value="AYV79737.1"/>
    <property type="molecule type" value="Genomic_DNA"/>
</dbReference>
<evidence type="ECO:0000256" key="2">
    <source>
        <dbReference type="SAM" id="Phobius"/>
    </source>
</evidence>
<proteinExistence type="predicted"/>
<keyword evidence="2" id="KW-0812">Transmembrane</keyword>
<keyword evidence="2" id="KW-1133">Transmembrane helix</keyword>
<evidence type="ECO:0000313" key="3">
    <source>
        <dbReference type="EMBL" id="AYV79737.1"/>
    </source>
</evidence>